<feature type="region of interest" description="Disordered" evidence="1">
    <location>
        <begin position="883"/>
        <end position="913"/>
    </location>
</feature>
<feature type="compositionally biased region" description="Low complexity" evidence="1">
    <location>
        <begin position="18"/>
        <end position="34"/>
    </location>
</feature>
<feature type="compositionally biased region" description="Basic and acidic residues" evidence="1">
    <location>
        <begin position="177"/>
        <end position="193"/>
    </location>
</feature>
<dbReference type="AlphaFoldDB" id="A0A0D3K3Q4"/>
<organism evidence="2 3">
    <name type="scientific">Emiliania huxleyi (strain CCMP1516)</name>
    <dbReference type="NCBI Taxonomy" id="280463"/>
    <lineage>
        <taxon>Eukaryota</taxon>
        <taxon>Haptista</taxon>
        <taxon>Haptophyta</taxon>
        <taxon>Prymnesiophyceae</taxon>
        <taxon>Isochrysidales</taxon>
        <taxon>Noelaerhabdaceae</taxon>
        <taxon>Emiliania</taxon>
    </lineage>
</organism>
<reference evidence="3" key="1">
    <citation type="journal article" date="2013" name="Nature">
        <title>Pan genome of the phytoplankton Emiliania underpins its global distribution.</title>
        <authorList>
            <person name="Read B.A."/>
            <person name="Kegel J."/>
            <person name="Klute M.J."/>
            <person name="Kuo A."/>
            <person name="Lefebvre S.C."/>
            <person name="Maumus F."/>
            <person name="Mayer C."/>
            <person name="Miller J."/>
            <person name="Monier A."/>
            <person name="Salamov A."/>
            <person name="Young J."/>
            <person name="Aguilar M."/>
            <person name="Claverie J.M."/>
            <person name="Frickenhaus S."/>
            <person name="Gonzalez K."/>
            <person name="Herman E.K."/>
            <person name="Lin Y.C."/>
            <person name="Napier J."/>
            <person name="Ogata H."/>
            <person name="Sarno A.F."/>
            <person name="Shmutz J."/>
            <person name="Schroeder D."/>
            <person name="de Vargas C."/>
            <person name="Verret F."/>
            <person name="von Dassow P."/>
            <person name="Valentin K."/>
            <person name="Van de Peer Y."/>
            <person name="Wheeler G."/>
            <person name="Dacks J.B."/>
            <person name="Delwiche C.F."/>
            <person name="Dyhrman S.T."/>
            <person name="Glockner G."/>
            <person name="John U."/>
            <person name="Richards T."/>
            <person name="Worden A.Z."/>
            <person name="Zhang X."/>
            <person name="Grigoriev I.V."/>
            <person name="Allen A.E."/>
            <person name="Bidle K."/>
            <person name="Borodovsky M."/>
            <person name="Bowler C."/>
            <person name="Brownlee C."/>
            <person name="Cock J.M."/>
            <person name="Elias M."/>
            <person name="Gladyshev V.N."/>
            <person name="Groth M."/>
            <person name="Guda C."/>
            <person name="Hadaegh A."/>
            <person name="Iglesias-Rodriguez M.D."/>
            <person name="Jenkins J."/>
            <person name="Jones B.M."/>
            <person name="Lawson T."/>
            <person name="Leese F."/>
            <person name="Lindquist E."/>
            <person name="Lobanov A."/>
            <person name="Lomsadze A."/>
            <person name="Malik S.B."/>
            <person name="Marsh M.E."/>
            <person name="Mackinder L."/>
            <person name="Mock T."/>
            <person name="Mueller-Roeber B."/>
            <person name="Pagarete A."/>
            <person name="Parker M."/>
            <person name="Probert I."/>
            <person name="Quesneville H."/>
            <person name="Raines C."/>
            <person name="Rensing S.A."/>
            <person name="Riano-Pachon D.M."/>
            <person name="Richier S."/>
            <person name="Rokitta S."/>
            <person name="Shiraiwa Y."/>
            <person name="Soanes D.M."/>
            <person name="van der Giezen M."/>
            <person name="Wahlund T.M."/>
            <person name="Williams B."/>
            <person name="Wilson W."/>
            <person name="Wolfe G."/>
            <person name="Wurch L.L."/>
        </authorList>
    </citation>
    <scope>NUCLEOTIDE SEQUENCE</scope>
</reference>
<feature type="compositionally biased region" description="Basic and acidic residues" evidence="1">
    <location>
        <begin position="883"/>
        <end position="892"/>
    </location>
</feature>
<evidence type="ECO:0000256" key="1">
    <source>
        <dbReference type="SAM" id="MobiDB-lite"/>
    </source>
</evidence>
<feature type="compositionally biased region" description="Low complexity" evidence="1">
    <location>
        <begin position="462"/>
        <end position="487"/>
    </location>
</feature>
<feature type="compositionally biased region" description="Basic and acidic residues" evidence="1">
    <location>
        <begin position="903"/>
        <end position="913"/>
    </location>
</feature>
<reference evidence="2" key="2">
    <citation type="submission" date="2024-10" db="UniProtKB">
        <authorList>
            <consortium name="EnsemblProtists"/>
        </authorList>
    </citation>
    <scope>IDENTIFICATION</scope>
</reference>
<sequence length="913" mass="96875">MDAGPAQNVQASDDVSKAAAATSSRSANARRCCAPDGQENGQEPNSTGFVSDARLASLSGSVTRDVPLSDQIRLRSDRSPDQDNAGGHATPSTDPPPPLASRGALSAVSRAPGSGRGGGGAFQSPPESVKPSESLMGMAQVKCPLCFQYFHPDVIEGHAATCGDPPPPPTNSPFPTEPRRIADAPPPRHAEKQPDQLFHKWVDMLEIIETLQRAVVTVHKPDENILQARLTAKVRNFRVRVPWIREKLGLPPPHQPYLLAIKEASEKAGLASTTAGLLVQCDRLEEALRLCDEIWRDGLQLPSDGTTLPKQVEVICTALSLPRRGLLDTLTEAHKRMFEDEATEPGAAPFQAALPEKVAQIANVLGTDSLPVGGSLVDTLHAANEMVGLQGEGGLVEQADRLLEMMLRPLTQQAASPSCSPLTKAGKTSVKTSVKTGEPSRLFKADRGRLVLERTDQLSAKAVAAASGESAGPPSPSSLSARKSSSKPTPPPEPVPFSIAPQWASSLPAGKTAKDKPEPAQVQRSAAPVSAPLLSEAEMKPRVARCEESLGIEPADTATLAQRIGKLERSLGLASSASDGTLEERLVAIERVGLPLSRIANSAAFSPSEGSEIKKQLVAFEAMLHDGALRLRPGPEAEPRGVLRLLTAASKATAKAAKAKPPHDSKPAQDDAALRQARRMNDANARHAAGLLLARKMGRGHLSELGALSKGVGEAAIASHYEDLPFRAMEVLFEQAAVSPNACLRGLPEDVLRLCEPHVERVGGLSHSDALIGLGVCVRAGRVDLLNALLAMPLTAGSHQARSELVRRCERDLGVAAEATPTEDGSDAFLLTFTGTTEPHKTAGALREIYGSVSAPVRCEVEEEKRLTTMTLSSKEVATAYLQRRDKDEARTGKQKATQAMKAELEKTEAEAR</sequence>
<evidence type="ECO:0000313" key="2">
    <source>
        <dbReference type="EnsemblProtists" id="EOD30389"/>
    </source>
</evidence>
<feature type="compositionally biased region" description="Pro residues" evidence="1">
    <location>
        <begin position="164"/>
        <end position="176"/>
    </location>
</feature>
<feature type="compositionally biased region" description="Polar residues" evidence="1">
    <location>
        <begin position="39"/>
        <end position="49"/>
    </location>
</feature>
<evidence type="ECO:0000313" key="3">
    <source>
        <dbReference type="Proteomes" id="UP000013827"/>
    </source>
</evidence>
<dbReference type="RefSeq" id="XP_005782818.1">
    <property type="nucleotide sequence ID" value="XM_005782761.1"/>
</dbReference>
<dbReference type="GeneID" id="17275661"/>
<feature type="region of interest" description="Disordered" evidence="1">
    <location>
        <begin position="1"/>
        <end position="133"/>
    </location>
</feature>
<feature type="region of interest" description="Disordered" evidence="1">
    <location>
        <begin position="160"/>
        <end position="193"/>
    </location>
</feature>
<dbReference type="HOGENOM" id="CLU_318694_0_0_1"/>
<protein>
    <submittedName>
        <fullName evidence="2">Uncharacterized protein</fullName>
    </submittedName>
</protein>
<feature type="compositionally biased region" description="Basic and acidic residues" evidence="1">
    <location>
        <begin position="72"/>
        <end position="81"/>
    </location>
</feature>
<feature type="region of interest" description="Disordered" evidence="1">
    <location>
        <begin position="462"/>
        <end position="534"/>
    </location>
</feature>
<dbReference type="KEGG" id="ehx:EMIHUDRAFT_456580"/>
<keyword evidence="3" id="KW-1185">Reference proteome</keyword>
<dbReference type="EnsemblProtists" id="EOD30389">
    <property type="protein sequence ID" value="EOD30389"/>
    <property type="gene ID" value="EMIHUDRAFT_456580"/>
</dbReference>
<feature type="region of interest" description="Disordered" evidence="1">
    <location>
        <begin position="413"/>
        <end position="441"/>
    </location>
</feature>
<dbReference type="PaxDb" id="2903-EOD30389"/>
<name>A0A0D3K3Q4_EMIH1</name>
<accession>A0A0D3K3Q4</accession>
<proteinExistence type="predicted"/>
<dbReference type="Proteomes" id="UP000013827">
    <property type="component" value="Unassembled WGS sequence"/>
</dbReference>